<dbReference type="Gene3D" id="2.20.70.10">
    <property type="match status" value="1"/>
</dbReference>
<dbReference type="EMBL" id="LSSN01001087">
    <property type="protein sequence ID" value="OMJ21095.1"/>
    <property type="molecule type" value="Genomic_DNA"/>
</dbReference>
<dbReference type="GO" id="GO:0005737">
    <property type="term" value="C:cytoplasm"/>
    <property type="evidence" value="ECO:0007669"/>
    <property type="project" value="TreeGrafter"/>
</dbReference>
<dbReference type="Gene3D" id="1.25.40.530">
    <property type="entry name" value="MyTH4 domain"/>
    <property type="match status" value="1"/>
</dbReference>
<accession>A0A1R1Y2Q7</accession>
<sequence>MASTTTPASSNPNLNVATTIDSVWYQIFEPETDRVLYVNPDLGECSNDYPIHGIVMKRKPEEVWWELIDENTNLPYYFNSKNMETVWIPPEDSLTISAQPFMESGDSGRRLSQGLVNLARSSMSEKDVLDLDNTLIAHSLLFDDDYTELKKSIECSLDNINKSPNLCTNLDENFAENFVKNKAENDSTIFDTDYILESYIYDQETDSHSNINSKLCLTDFTNDIDHSIQKQIAEPDEKKNKTIHANNRISDTLLLKKKRNDISSKNKKTRETKSLIYSNQSKYANTNSLFVNNLSDIRNSFDYDWEAFLDSQLGSSDGKIKPNSESKKDKEDKNLQKCTELVREAEPNIKKDYSTSNESDNKTKKSRNSFEEMLFSEFCSISDASQIQGNETSNVPTVTINNSKDKRTSLDYPELSLVYLNLNDSYSEPAKNQETLKENNIYSSATTGVGSSSNSCVENISDSSVADIAMSRSKDETPMIIVRKTSMQDSNVKTEKYKKFVNNNVEQVEKAQSVGLDAMNSNNSLDPKNKKLNSLVKKKRSTMYIDQKYSTFYDVSDFTLSEPIGLDLVQKKKNLESLNDFLASGDLETMAENKMKKDLEKKKRLSTRSMPGIIEENISSYASFNSYAVDKFCTTKKGLFKKSMEIDDLYSYTESPITQSLTFLPKSMQKDAIKSFKIILKLLNSRSSLDKNENVDLILNMLGIPSLSSIDFHDEMYSQLCKILVRNSSIKRLEVGWILLSIFVISFTPSKSAYPYFNNFIIDQAKRLKSLQNALADTGSLLNIISHTYSRLTNTYAKASNTRSLGSEEIKLLVVSSTKSQLFGVPLDSIMKTPEFVDKKFNIPSILRVLTEAIVELGGHKAEGLFRVPGDSDKVYLTVSIPTPPLPLFYLFL</sequence>
<evidence type="ECO:0000313" key="6">
    <source>
        <dbReference type="Proteomes" id="UP000187283"/>
    </source>
</evidence>
<feature type="compositionally biased region" description="Basic and acidic residues" evidence="1">
    <location>
        <begin position="318"/>
        <end position="363"/>
    </location>
</feature>
<evidence type="ECO:0000259" key="4">
    <source>
        <dbReference type="PROSITE" id="PS51016"/>
    </source>
</evidence>
<feature type="domain" description="WW" evidence="2">
    <location>
        <begin position="59"/>
        <end position="92"/>
    </location>
</feature>
<dbReference type="SUPFAM" id="SSF51045">
    <property type="entry name" value="WW domain"/>
    <property type="match status" value="1"/>
</dbReference>
<keyword evidence="6" id="KW-1185">Reference proteome</keyword>
<dbReference type="InterPro" id="IPR000198">
    <property type="entry name" value="RhoGAP_dom"/>
</dbReference>
<dbReference type="GO" id="GO:0007165">
    <property type="term" value="P:signal transduction"/>
    <property type="evidence" value="ECO:0007669"/>
    <property type="project" value="InterPro"/>
</dbReference>
<dbReference type="InterPro" id="IPR038185">
    <property type="entry name" value="MyTH4_dom_sf"/>
</dbReference>
<evidence type="ECO:0000259" key="2">
    <source>
        <dbReference type="PROSITE" id="PS50020"/>
    </source>
</evidence>
<evidence type="ECO:0000259" key="3">
    <source>
        <dbReference type="PROSITE" id="PS50238"/>
    </source>
</evidence>
<reference evidence="5 6" key="1">
    <citation type="submission" date="2017-01" db="EMBL/GenBank/DDBJ databases">
        <authorList>
            <person name="Mah S.A."/>
            <person name="Swanson W.J."/>
            <person name="Moy G.W."/>
            <person name="Vacquier V.D."/>
        </authorList>
    </citation>
    <scope>NUCLEOTIDE SEQUENCE [LARGE SCALE GENOMIC DNA]</scope>
    <source>
        <strain evidence="5 6">GSMNP</strain>
    </source>
</reference>
<dbReference type="STRING" id="133412.A0A1R1Y2Q7"/>
<dbReference type="PROSITE" id="PS50020">
    <property type="entry name" value="WW_DOMAIN_2"/>
    <property type="match status" value="1"/>
</dbReference>
<proteinExistence type="predicted"/>
<feature type="domain" description="Rho-GAP" evidence="3">
    <location>
        <begin position="825"/>
        <end position="893"/>
    </location>
</feature>
<feature type="region of interest" description="Disordered" evidence="1">
    <location>
        <begin position="316"/>
        <end position="366"/>
    </location>
</feature>
<dbReference type="PANTHER" id="PTHR45876:SF8">
    <property type="entry name" value="FI04035P"/>
    <property type="match status" value="1"/>
</dbReference>
<dbReference type="AlphaFoldDB" id="A0A1R1Y2Q7"/>
<dbReference type="GO" id="GO:0005856">
    <property type="term" value="C:cytoskeleton"/>
    <property type="evidence" value="ECO:0007669"/>
    <property type="project" value="InterPro"/>
</dbReference>
<name>A0A1R1Y2Q7_9FUNG</name>
<dbReference type="PROSITE" id="PS50238">
    <property type="entry name" value="RHOGAP"/>
    <property type="match status" value="1"/>
</dbReference>
<evidence type="ECO:0000313" key="5">
    <source>
        <dbReference type="EMBL" id="OMJ21095.1"/>
    </source>
</evidence>
<dbReference type="PANTHER" id="PTHR45876">
    <property type="entry name" value="FI04035P"/>
    <property type="match status" value="1"/>
</dbReference>
<dbReference type="OrthoDB" id="437889at2759"/>
<dbReference type="InterPro" id="IPR008936">
    <property type="entry name" value="Rho_GTPase_activation_prot"/>
</dbReference>
<dbReference type="InterPro" id="IPR001202">
    <property type="entry name" value="WW_dom"/>
</dbReference>
<protein>
    <submittedName>
        <fullName evidence="5">Rho GTPase-activating protein 39</fullName>
    </submittedName>
</protein>
<dbReference type="InterPro" id="IPR036020">
    <property type="entry name" value="WW_dom_sf"/>
</dbReference>
<dbReference type="PROSITE" id="PS51016">
    <property type="entry name" value="MYTH4"/>
    <property type="match status" value="1"/>
</dbReference>
<evidence type="ECO:0000256" key="1">
    <source>
        <dbReference type="SAM" id="MobiDB-lite"/>
    </source>
</evidence>
<dbReference type="InterPro" id="IPR000857">
    <property type="entry name" value="MyTH4_dom"/>
</dbReference>
<dbReference type="SMART" id="SM00139">
    <property type="entry name" value="MyTH4"/>
    <property type="match status" value="1"/>
</dbReference>
<dbReference type="SUPFAM" id="SSF48350">
    <property type="entry name" value="GTPase activation domain, GAP"/>
    <property type="match status" value="1"/>
</dbReference>
<gene>
    <name evidence="5" type="ORF">AYI70_g3670</name>
</gene>
<feature type="domain" description="MyTH4" evidence="4">
    <location>
        <begin position="652"/>
        <end position="814"/>
    </location>
</feature>
<dbReference type="Pfam" id="PF00784">
    <property type="entry name" value="MyTH4"/>
    <property type="match status" value="1"/>
</dbReference>
<comment type="caution">
    <text evidence="5">The sequence shown here is derived from an EMBL/GenBank/DDBJ whole genome shotgun (WGS) entry which is preliminary data.</text>
</comment>
<dbReference type="GO" id="GO:0005096">
    <property type="term" value="F:GTPase activator activity"/>
    <property type="evidence" value="ECO:0007669"/>
    <property type="project" value="TreeGrafter"/>
</dbReference>
<dbReference type="Gene3D" id="1.10.555.10">
    <property type="entry name" value="Rho GTPase activation protein"/>
    <property type="match status" value="1"/>
</dbReference>
<organism evidence="5 6">
    <name type="scientific">Smittium culicis</name>
    <dbReference type="NCBI Taxonomy" id="133412"/>
    <lineage>
        <taxon>Eukaryota</taxon>
        <taxon>Fungi</taxon>
        <taxon>Fungi incertae sedis</taxon>
        <taxon>Zoopagomycota</taxon>
        <taxon>Kickxellomycotina</taxon>
        <taxon>Harpellomycetes</taxon>
        <taxon>Harpellales</taxon>
        <taxon>Legeriomycetaceae</taxon>
        <taxon>Smittium</taxon>
    </lineage>
</organism>
<dbReference type="Proteomes" id="UP000187283">
    <property type="component" value="Unassembled WGS sequence"/>
</dbReference>